<evidence type="ECO:0000313" key="2">
    <source>
        <dbReference type="Proteomes" id="UP001638806"/>
    </source>
</evidence>
<sequence>MPLTHAFATKGLAIYVDNPQPTYKPGDTITGRVVRQVPVAVGADHVTITIHLTGKAAAKLVEWSDHLGESQRSYHSSFRLLNSDDTRVQLHDGPLDIPRTVEGLSIDRIDNLDKQDQTIGRSWPFSITIPRQTAAGNVQESRADITPFVPVDKSGYVPSHPLPSSSWRGREETGPGQFESGFIGVLLEGDLECGPWWQRIRGHLSHRNRNVRTTRQFCRILARAT</sequence>
<comment type="caution">
    <text evidence="1">The sequence shown here is derived from an EMBL/GenBank/DDBJ whole genome shotgun (WGS) entry which is preliminary data.</text>
</comment>
<proteinExistence type="predicted"/>
<accession>A0ACC4DCJ2</accession>
<name>A0ACC4DCJ2_PURLI</name>
<gene>
    <name evidence="1" type="ORF">ACCO45_011833</name>
</gene>
<keyword evidence="2" id="KW-1185">Reference proteome</keyword>
<evidence type="ECO:0000313" key="1">
    <source>
        <dbReference type="EMBL" id="KAL3953877.1"/>
    </source>
</evidence>
<dbReference type="EMBL" id="JBGNUJ010000011">
    <property type="protein sequence ID" value="KAL3953877.1"/>
    <property type="molecule type" value="Genomic_DNA"/>
</dbReference>
<dbReference type="Proteomes" id="UP001638806">
    <property type="component" value="Unassembled WGS sequence"/>
</dbReference>
<organism evidence="1 2">
    <name type="scientific">Purpureocillium lilacinum</name>
    <name type="common">Paecilomyces lilacinus</name>
    <dbReference type="NCBI Taxonomy" id="33203"/>
    <lineage>
        <taxon>Eukaryota</taxon>
        <taxon>Fungi</taxon>
        <taxon>Dikarya</taxon>
        <taxon>Ascomycota</taxon>
        <taxon>Pezizomycotina</taxon>
        <taxon>Sordariomycetes</taxon>
        <taxon>Hypocreomycetidae</taxon>
        <taxon>Hypocreales</taxon>
        <taxon>Ophiocordycipitaceae</taxon>
        <taxon>Purpureocillium</taxon>
    </lineage>
</organism>
<protein>
    <submittedName>
        <fullName evidence="1">Uncharacterized protein</fullName>
    </submittedName>
</protein>
<reference evidence="1" key="1">
    <citation type="submission" date="2024-12" db="EMBL/GenBank/DDBJ databases">
        <title>Comparative genomics and development of molecular markers within Purpureocillium lilacinum and among Purpureocillium species.</title>
        <authorList>
            <person name="Yeh Z.-Y."/>
            <person name="Ni N.-T."/>
            <person name="Lo P.-H."/>
            <person name="Mushyakhwo K."/>
            <person name="Lin C.-F."/>
            <person name="Nai Y.-S."/>
        </authorList>
    </citation>
    <scope>NUCLEOTIDE SEQUENCE</scope>
    <source>
        <strain evidence="1">NCHU-NPUST-175</strain>
    </source>
</reference>